<keyword evidence="1" id="KW-0175">Coiled coil</keyword>
<feature type="coiled-coil region" evidence="1">
    <location>
        <begin position="229"/>
        <end position="270"/>
    </location>
</feature>
<dbReference type="HOGENOM" id="CLU_818130_0_0_9"/>
<dbReference type="EMBL" id="CP004121">
    <property type="protein sequence ID" value="AGF56589.1"/>
    <property type="molecule type" value="Genomic_DNA"/>
</dbReference>
<organism evidence="4 5">
    <name type="scientific">Clostridium saccharoperbutylacetonicum N1-4(HMT)</name>
    <dbReference type="NCBI Taxonomy" id="931276"/>
    <lineage>
        <taxon>Bacteria</taxon>
        <taxon>Bacillati</taxon>
        <taxon>Bacillota</taxon>
        <taxon>Clostridia</taxon>
        <taxon>Eubacteriales</taxon>
        <taxon>Clostridiaceae</taxon>
        <taxon>Clostridium</taxon>
    </lineage>
</organism>
<evidence type="ECO:0000256" key="2">
    <source>
        <dbReference type="SAM" id="Phobius"/>
    </source>
</evidence>
<dbReference type="Pfam" id="PF01398">
    <property type="entry name" value="JAB"/>
    <property type="match status" value="1"/>
</dbReference>
<dbReference type="GO" id="GO:0006508">
    <property type="term" value="P:proteolysis"/>
    <property type="evidence" value="ECO:0007669"/>
    <property type="project" value="UniProtKB-KW"/>
</dbReference>
<dbReference type="RefSeq" id="WP_015392908.1">
    <property type="nucleotide sequence ID" value="NC_020291.1"/>
</dbReference>
<reference evidence="4 5" key="1">
    <citation type="submission" date="2013-02" db="EMBL/GenBank/DDBJ databases">
        <title>Genome sequence of Clostridium saccharoperbutylacetonicum N1-4(HMT).</title>
        <authorList>
            <person name="Poehlein A."/>
            <person name="Daniel R."/>
        </authorList>
    </citation>
    <scope>NUCLEOTIDE SEQUENCE [LARGE SCALE GENOMIC DNA]</scope>
    <source>
        <strain evidence="5">N1-4(HMT)</strain>
    </source>
</reference>
<keyword evidence="4" id="KW-0378">Hydrolase</keyword>
<name>M1MF94_9CLOT</name>
<evidence type="ECO:0000259" key="3">
    <source>
        <dbReference type="PROSITE" id="PS51782"/>
    </source>
</evidence>
<dbReference type="PATRIC" id="fig|931276.5.peg.2841"/>
<dbReference type="AlphaFoldDB" id="M1MF94"/>
<dbReference type="Gene3D" id="3.10.350.10">
    <property type="entry name" value="LysM domain"/>
    <property type="match status" value="1"/>
</dbReference>
<gene>
    <name evidence="4" type="ORF">Cspa_c28260</name>
</gene>
<evidence type="ECO:0000256" key="1">
    <source>
        <dbReference type="SAM" id="Coils"/>
    </source>
</evidence>
<protein>
    <submittedName>
        <fullName evidence="4">Putative metal-dependent protease of the PAD1/JAB1 superfamily</fullName>
    </submittedName>
</protein>
<feature type="transmembrane region" description="Helical" evidence="2">
    <location>
        <begin position="201"/>
        <end position="221"/>
    </location>
</feature>
<dbReference type="Proteomes" id="UP000011728">
    <property type="component" value="Chromosome"/>
</dbReference>
<dbReference type="SUPFAM" id="SSF54106">
    <property type="entry name" value="LysM domain"/>
    <property type="match status" value="1"/>
</dbReference>
<keyword evidence="2" id="KW-1133">Transmembrane helix</keyword>
<keyword evidence="2" id="KW-0812">Transmembrane</keyword>
<dbReference type="KEGG" id="csr:Cspa_c28260"/>
<keyword evidence="5" id="KW-1185">Reference proteome</keyword>
<accession>M1MF94</accession>
<evidence type="ECO:0000313" key="5">
    <source>
        <dbReference type="Proteomes" id="UP000011728"/>
    </source>
</evidence>
<dbReference type="Pfam" id="PF01476">
    <property type="entry name" value="LysM"/>
    <property type="match status" value="1"/>
</dbReference>
<dbReference type="SMART" id="SM00257">
    <property type="entry name" value="LysM"/>
    <property type="match status" value="1"/>
</dbReference>
<dbReference type="Gene3D" id="3.40.140.10">
    <property type="entry name" value="Cytidine Deaminase, domain 2"/>
    <property type="match status" value="1"/>
</dbReference>
<keyword evidence="4" id="KW-0645">Protease</keyword>
<dbReference type="SUPFAM" id="SSF102712">
    <property type="entry name" value="JAB1/MPN domain"/>
    <property type="match status" value="1"/>
</dbReference>
<dbReference type="PROSITE" id="PS51782">
    <property type="entry name" value="LYSM"/>
    <property type="match status" value="1"/>
</dbReference>
<dbReference type="GO" id="GO:0008237">
    <property type="term" value="F:metallopeptidase activity"/>
    <property type="evidence" value="ECO:0007669"/>
    <property type="project" value="InterPro"/>
</dbReference>
<feature type="domain" description="LysM" evidence="3">
    <location>
        <begin position="288"/>
        <end position="336"/>
    </location>
</feature>
<dbReference type="STRING" id="36745.CLSAP_25790"/>
<dbReference type="OrthoDB" id="3292458at2"/>
<dbReference type="CDD" id="cd00118">
    <property type="entry name" value="LysM"/>
    <property type="match status" value="1"/>
</dbReference>
<dbReference type="eggNOG" id="COG1310">
    <property type="taxonomic scope" value="Bacteria"/>
</dbReference>
<dbReference type="InterPro" id="IPR036779">
    <property type="entry name" value="LysM_dom_sf"/>
</dbReference>
<dbReference type="InterPro" id="IPR000555">
    <property type="entry name" value="JAMM/MPN+_dom"/>
</dbReference>
<dbReference type="InterPro" id="IPR018392">
    <property type="entry name" value="LysM"/>
</dbReference>
<keyword evidence="2" id="KW-0472">Membrane</keyword>
<sequence>MKEIEIVEDEKINASNETIKLPDNFITIGETDVNDVKIYIKQDVYNEIEKFSKADTTRERGGILIGDYAEVNNKKNVIISDFIEAKYTDATASTLTFTHETWNYIHNEHENLYPDKKILGWQHTHPSYGIFLSNYDIFIQENFFNLPWQIAYVVDPIAGTRGFFQWKNDKVEKTNSFYIFDDIGKKLEIKLDKSNKSKGKLSLFSLITFFILASVLVFTIFEGTEKINYEEKQNELLIANNQLTTEKDELTKKLQESKELIEKLQQAENTPKENKKTDEVDKDILKLKPYTIQAGDTLNEICKKHNLDYDKNKALVLKINGITNEDKIYVGEKLYLPLS</sequence>
<evidence type="ECO:0000313" key="4">
    <source>
        <dbReference type="EMBL" id="AGF56589.1"/>
    </source>
</evidence>
<proteinExistence type="predicted"/>